<feature type="region of interest" description="Disordered" evidence="1">
    <location>
        <begin position="1"/>
        <end position="23"/>
    </location>
</feature>
<sequence length="41" mass="4721">MGVRCRVTSPARAPTPNRKTKKPDLTSRAFLRLKQRALREI</sequence>
<organism evidence="2">
    <name type="scientific">Enterobacter cloacae</name>
    <dbReference type="NCBI Taxonomy" id="550"/>
    <lineage>
        <taxon>Bacteria</taxon>
        <taxon>Pseudomonadati</taxon>
        <taxon>Pseudomonadota</taxon>
        <taxon>Gammaproteobacteria</taxon>
        <taxon>Enterobacterales</taxon>
        <taxon>Enterobacteriaceae</taxon>
        <taxon>Enterobacter</taxon>
        <taxon>Enterobacter cloacae complex</taxon>
    </lineage>
</organism>
<accession>A0A2L1K6E5</accession>
<keyword evidence="2" id="KW-0614">Plasmid</keyword>
<dbReference type="EMBL" id="MF344556">
    <property type="protein sequence ID" value="AVE17645.1"/>
    <property type="molecule type" value="Genomic_DNA"/>
</dbReference>
<geneLocation type="plasmid" evidence="2">
    <name>p30860-NR</name>
</geneLocation>
<evidence type="ECO:0000256" key="1">
    <source>
        <dbReference type="SAM" id="MobiDB-lite"/>
    </source>
</evidence>
<proteinExistence type="predicted"/>
<evidence type="ECO:0000313" key="2">
    <source>
        <dbReference type="EMBL" id="AVE17645.1"/>
    </source>
</evidence>
<protein>
    <submittedName>
        <fullName evidence="2">Uncharacterized protein</fullName>
    </submittedName>
</protein>
<dbReference type="AlphaFoldDB" id="A0A2L1K6E5"/>
<reference evidence="2" key="1">
    <citation type="submission" date="2017-06" db="EMBL/GenBank/DDBJ databases">
        <title>Complete sequence of p13190-KPC.</title>
        <authorList>
            <person name="Fang H."/>
            <person name="Feng J."/>
            <person name="Zhang D."/>
            <person name="Zhan Z."/>
            <person name="Jiang X."/>
            <person name="Yin Z."/>
            <person name="Liang Q."/>
            <person name="Liang L."/>
            <person name="Zhao Y."/>
            <person name="Shi L."/>
        </authorList>
    </citation>
    <scope>NUCLEOTIDE SEQUENCE</scope>
    <source>
        <strain evidence="2">30860</strain>
        <plasmid evidence="2">p30860-NR</plasmid>
    </source>
</reference>
<name>A0A2L1K6E5_ENTCL</name>